<comment type="caution">
    <text evidence="1">The sequence shown here is derived from an EMBL/GenBank/DDBJ whole genome shotgun (WGS) entry which is preliminary data.</text>
</comment>
<reference evidence="1 2" key="1">
    <citation type="submission" date="2015-10" db="EMBL/GenBank/DDBJ databases">
        <title>Genome analyses suggest a sexual origin of heterokaryosis in a supposedly ancient asexual fungus.</title>
        <authorList>
            <person name="Ropars J."/>
            <person name="Sedzielewska K."/>
            <person name="Noel J."/>
            <person name="Charron P."/>
            <person name="Farinelli L."/>
            <person name="Marton T."/>
            <person name="Kruger M."/>
            <person name="Pelin A."/>
            <person name="Brachmann A."/>
            <person name="Corradi N."/>
        </authorList>
    </citation>
    <scope>NUCLEOTIDE SEQUENCE [LARGE SCALE GENOMIC DNA]</scope>
    <source>
        <strain evidence="1 2">A4</strain>
    </source>
</reference>
<organism evidence="1 2">
    <name type="scientific">Rhizophagus irregularis</name>
    <dbReference type="NCBI Taxonomy" id="588596"/>
    <lineage>
        <taxon>Eukaryota</taxon>
        <taxon>Fungi</taxon>
        <taxon>Fungi incertae sedis</taxon>
        <taxon>Mucoromycota</taxon>
        <taxon>Glomeromycotina</taxon>
        <taxon>Glomeromycetes</taxon>
        <taxon>Glomerales</taxon>
        <taxon>Glomeraceae</taxon>
        <taxon>Rhizophagus</taxon>
    </lineage>
</organism>
<dbReference type="VEuPathDB" id="FungiDB:RhiirA1_398635"/>
<keyword evidence="2" id="KW-1185">Reference proteome</keyword>
<protein>
    <submittedName>
        <fullName evidence="1">Uncharacterized protein</fullName>
    </submittedName>
</protein>
<gene>
    <name evidence="1" type="ORF">RhiirA4_509010</name>
</gene>
<dbReference type="Pfam" id="PF10049">
    <property type="entry name" value="DUF2283"/>
    <property type="match status" value="1"/>
</dbReference>
<dbReference type="InterPro" id="IPR019270">
    <property type="entry name" value="DUF2283"/>
</dbReference>
<dbReference type="Proteomes" id="UP000234323">
    <property type="component" value="Unassembled WGS sequence"/>
</dbReference>
<dbReference type="EMBL" id="LLXI01002410">
    <property type="protein sequence ID" value="PKY57053.1"/>
    <property type="molecule type" value="Genomic_DNA"/>
</dbReference>
<dbReference type="VEuPathDB" id="FungiDB:RhiirFUN_013907"/>
<sequence length="236" mass="27552">MASLDTKNEDLNSLKMLSSSEHWGNNQLPIQFMKELNIQTKSTKNNICIRDDTVFKYYEDTDTLLIYFAKATSGVIRQSREPNDYTLASYDGDDKIVSFEIWEASKLLCCHLFDTSEMIDNKPPLSLYPICYEDRDELEILLIGSKPSFITFKKTEDKDFEVGMNDENKIVTLLFHNVSSRLAKTLPEKEREKLAEEARLRSLEDAKWDRLLLNKQDEYRQFIQHHHANTIPTKMP</sequence>
<dbReference type="VEuPathDB" id="FungiDB:FUN_015900"/>
<accession>A0A2I1HDT7</accession>
<dbReference type="AlphaFoldDB" id="A0A2I1HDT7"/>
<evidence type="ECO:0000313" key="1">
    <source>
        <dbReference type="EMBL" id="PKY57053.1"/>
    </source>
</evidence>
<name>A0A2I1HDT7_9GLOM</name>
<evidence type="ECO:0000313" key="2">
    <source>
        <dbReference type="Proteomes" id="UP000234323"/>
    </source>
</evidence>
<proteinExistence type="predicted"/>